<dbReference type="OMA" id="SSIAKYR"/>
<feature type="compositionally biased region" description="Basic residues" evidence="1">
    <location>
        <begin position="257"/>
        <end position="268"/>
    </location>
</feature>
<feature type="region of interest" description="Disordered" evidence="1">
    <location>
        <begin position="256"/>
        <end position="277"/>
    </location>
</feature>
<feature type="compositionally biased region" description="Basic residues" evidence="1">
    <location>
        <begin position="423"/>
        <end position="435"/>
    </location>
</feature>
<evidence type="ECO:0000313" key="3">
    <source>
        <dbReference type="Proteomes" id="UP000000709"/>
    </source>
</evidence>
<dbReference type="GeneID" id="18871369"/>
<feature type="region of interest" description="Disordered" evidence="1">
    <location>
        <begin position="151"/>
        <end position="244"/>
    </location>
</feature>
<dbReference type="EMBL" id="GL996501">
    <property type="protein sequence ID" value="EGW32813.1"/>
    <property type="molecule type" value="Genomic_DNA"/>
</dbReference>
<keyword evidence="3" id="KW-1185">Reference proteome</keyword>
<name>G3AMG1_SPAPN</name>
<sequence>MTNTPQFKSPPLPSIESFKLDNILNTSLANESNQVISDLLNITNNYQQDLAQGIKTNLIIEQKIQSKNVEVVKLAHGISSQLKSRVKKLNKVTGESDEVNKLLRNTVIVSDKVRSLVGQLHEIEMLVNGSVNPSVYPNIYKILQKQQRLQAVDQSQVEPRPSVESPTPARLSPTPPHAPIPLRAAEAPTPPPPPPPPPPKSPEQSLSESESSEIIPYSPELPSRQPPETAKDIPQSPEPEDMDPDQFELFMSESISKYRHRQSLKHKQLPQSPPPINNPLNLLYSQLIPKPSQQFLKSPFVNSLPMKSMPIIKPTLQTSHFKKLRINGDPIGSTKHDGCGCNSPDHSEQELVFQDDEELDWKGLSCDEELTETDSSESDSDDDTTSLPMMTNQYYKNLKRASRKRTRNPPLPPARQPELSPTPKHKPSHHTLKPKRSILKTSDRIVFSKENSPYRQAVKATNIIPDAVAIVNNKYASRIEYPVSEFTAEGVIIEPETVEADDSSSIRSISVLKSYIN</sequence>
<protein>
    <submittedName>
        <fullName evidence="2">Uncharacterized protein</fullName>
    </submittedName>
</protein>
<dbReference type="HOGENOM" id="CLU_443428_0_0_1"/>
<gene>
    <name evidence="2" type="ORF">SPAPADRAFT_49756</name>
</gene>
<feature type="region of interest" description="Disordered" evidence="1">
    <location>
        <begin position="369"/>
        <end position="435"/>
    </location>
</feature>
<evidence type="ECO:0000256" key="1">
    <source>
        <dbReference type="SAM" id="MobiDB-lite"/>
    </source>
</evidence>
<feature type="compositionally biased region" description="Acidic residues" evidence="1">
    <location>
        <begin position="369"/>
        <end position="384"/>
    </location>
</feature>
<accession>G3AMG1</accession>
<reference evidence="2 3" key="1">
    <citation type="journal article" date="2011" name="Proc. Natl. Acad. Sci. U.S.A.">
        <title>Comparative genomics of xylose-fermenting fungi for enhanced biofuel production.</title>
        <authorList>
            <person name="Wohlbach D.J."/>
            <person name="Kuo A."/>
            <person name="Sato T.K."/>
            <person name="Potts K.M."/>
            <person name="Salamov A.A."/>
            <person name="LaButti K.M."/>
            <person name="Sun H."/>
            <person name="Clum A."/>
            <person name="Pangilinan J.L."/>
            <person name="Lindquist E.A."/>
            <person name="Lucas S."/>
            <person name="Lapidus A."/>
            <person name="Jin M."/>
            <person name="Gunawan C."/>
            <person name="Balan V."/>
            <person name="Dale B.E."/>
            <person name="Jeffries T.W."/>
            <person name="Zinkel R."/>
            <person name="Barry K.W."/>
            <person name="Grigoriev I.V."/>
            <person name="Gasch A.P."/>
        </authorList>
    </citation>
    <scope>NUCLEOTIDE SEQUENCE [LARGE SCALE GENOMIC DNA]</scope>
    <source>
        <strain evidence="3">NRRL Y-27907 / 11-Y1</strain>
    </source>
</reference>
<dbReference type="KEGG" id="spaa:SPAPADRAFT_49756"/>
<evidence type="ECO:0000313" key="2">
    <source>
        <dbReference type="EMBL" id="EGW32813.1"/>
    </source>
</evidence>
<dbReference type="eggNOG" id="ENOG502S0U7">
    <property type="taxonomic scope" value="Eukaryota"/>
</dbReference>
<dbReference type="OrthoDB" id="4094935at2759"/>
<dbReference type="RefSeq" id="XP_007374328.1">
    <property type="nucleotide sequence ID" value="XM_007374266.1"/>
</dbReference>
<dbReference type="STRING" id="619300.G3AMG1"/>
<feature type="compositionally biased region" description="Pro residues" evidence="1">
    <location>
        <begin position="188"/>
        <end position="201"/>
    </location>
</feature>
<feature type="compositionally biased region" description="Low complexity" evidence="1">
    <location>
        <begin position="202"/>
        <end position="223"/>
    </location>
</feature>
<dbReference type="Proteomes" id="UP000000709">
    <property type="component" value="Unassembled WGS sequence"/>
</dbReference>
<dbReference type="InParanoid" id="G3AMG1"/>
<organism evidence="3">
    <name type="scientific">Spathaspora passalidarum (strain NRRL Y-27907 / 11-Y1)</name>
    <dbReference type="NCBI Taxonomy" id="619300"/>
    <lineage>
        <taxon>Eukaryota</taxon>
        <taxon>Fungi</taxon>
        <taxon>Dikarya</taxon>
        <taxon>Ascomycota</taxon>
        <taxon>Saccharomycotina</taxon>
        <taxon>Pichiomycetes</taxon>
        <taxon>Debaryomycetaceae</taxon>
        <taxon>Spathaspora</taxon>
    </lineage>
</organism>
<dbReference type="AlphaFoldDB" id="G3AMG1"/>
<proteinExistence type="predicted"/>
<feature type="compositionally biased region" description="Basic residues" evidence="1">
    <location>
        <begin position="397"/>
        <end position="407"/>
    </location>
</feature>